<sequence>MKKIKPRRRYTKNLRRTP</sequence>
<accession>A0A2P2NPI5</accession>
<reference evidence="1" key="1">
    <citation type="submission" date="2018-02" db="EMBL/GenBank/DDBJ databases">
        <title>Rhizophora mucronata_Transcriptome.</title>
        <authorList>
            <person name="Meera S.P."/>
            <person name="Sreeshan A."/>
            <person name="Augustine A."/>
        </authorList>
    </citation>
    <scope>NUCLEOTIDE SEQUENCE</scope>
    <source>
        <tissue evidence="1">Leaf</tissue>
    </source>
</reference>
<organism evidence="1">
    <name type="scientific">Rhizophora mucronata</name>
    <name type="common">Asiatic mangrove</name>
    <dbReference type="NCBI Taxonomy" id="61149"/>
    <lineage>
        <taxon>Eukaryota</taxon>
        <taxon>Viridiplantae</taxon>
        <taxon>Streptophyta</taxon>
        <taxon>Embryophyta</taxon>
        <taxon>Tracheophyta</taxon>
        <taxon>Spermatophyta</taxon>
        <taxon>Magnoliopsida</taxon>
        <taxon>eudicotyledons</taxon>
        <taxon>Gunneridae</taxon>
        <taxon>Pentapetalae</taxon>
        <taxon>rosids</taxon>
        <taxon>fabids</taxon>
        <taxon>Malpighiales</taxon>
        <taxon>Rhizophoraceae</taxon>
        <taxon>Rhizophora</taxon>
    </lineage>
</organism>
<protein>
    <submittedName>
        <fullName evidence="1">Uncharacterized protein</fullName>
    </submittedName>
</protein>
<proteinExistence type="predicted"/>
<name>A0A2P2NPI5_RHIMU</name>
<dbReference type="AlphaFoldDB" id="A0A2P2NPI5"/>
<evidence type="ECO:0000313" key="1">
    <source>
        <dbReference type="EMBL" id="MBX44422.1"/>
    </source>
</evidence>
<dbReference type="EMBL" id="GGEC01063938">
    <property type="protein sequence ID" value="MBX44422.1"/>
    <property type="molecule type" value="Transcribed_RNA"/>
</dbReference>